<dbReference type="GO" id="GO:0004745">
    <property type="term" value="F:all-trans-retinol dehydrogenase (NAD+) activity"/>
    <property type="evidence" value="ECO:0007669"/>
    <property type="project" value="TreeGrafter"/>
</dbReference>
<comment type="cofactor">
    <cofactor evidence="1">
        <name>Zn(2+)</name>
        <dbReference type="ChEBI" id="CHEBI:29105"/>
    </cofactor>
</comment>
<proteinExistence type="predicted"/>
<dbReference type="InParanoid" id="D2HYU7"/>
<dbReference type="GO" id="GO:0008270">
    <property type="term" value="F:zinc ion binding"/>
    <property type="evidence" value="ECO:0007669"/>
    <property type="project" value="TreeGrafter"/>
</dbReference>
<gene>
    <name evidence="4" type="ORF">PANDA_017936</name>
</gene>
<dbReference type="AlphaFoldDB" id="D2HYU7"/>
<evidence type="ECO:0000256" key="1">
    <source>
        <dbReference type="ARBA" id="ARBA00001947"/>
    </source>
</evidence>
<dbReference type="GO" id="GO:0042572">
    <property type="term" value="P:retinol metabolic process"/>
    <property type="evidence" value="ECO:0007669"/>
    <property type="project" value="TreeGrafter"/>
</dbReference>
<dbReference type="InterPro" id="IPR036291">
    <property type="entry name" value="NAD(P)-bd_dom_sf"/>
</dbReference>
<accession>D2HYU7</accession>
<keyword evidence="3" id="KW-0862">Zinc</keyword>
<dbReference type="SUPFAM" id="SSF51735">
    <property type="entry name" value="NAD(P)-binding Rossmann-fold domains"/>
    <property type="match status" value="1"/>
</dbReference>
<protein>
    <recommendedName>
        <fullName evidence="5">Alcohol dehydrogenase-like C-terminal domain-containing protein</fullName>
    </recommendedName>
</protein>
<dbReference type="Gene3D" id="3.90.180.10">
    <property type="entry name" value="Medium-chain alcohol dehydrogenases, catalytic domain"/>
    <property type="match status" value="1"/>
</dbReference>
<dbReference type="PANTHER" id="PTHR43880">
    <property type="entry name" value="ALCOHOL DEHYDROGENASE"/>
    <property type="match status" value="1"/>
</dbReference>
<dbReference type="SUPFAM" id="SSF50129">
    <property type="entry name" value="GroES-like"/>
    <property type="match status" value="1"/>
</dbReference>
<dbReference type="GO" id="GO:0042573">
    <property type="term" value="P:retinoic acid metabolic process"/>
    <property type="evidence" value="ECO:0007669"/>
    <property type="project" value="TreeGrafter"/>
</dbReference>
<evidence type="ECO:0000313" key="4">
    <source>
        <dbReference type="EMBL" id="EFB21091.1"/>
    </source>
</evidence>
<evidence type="ECO:0008006" key="5">
    <source>
        <dbReference type="Google" id="ProtNLM"/>
    </source>
</evidence>
<name>D2HYU7_AILME</name>
<dbReference type="GO" id="GO:0005829">
    <property type="term" value="C:cytosol"/>
    <property type="evidence" value="ECO:0007669"/>
    <property type="project" value="TreeGrafter"/>
</dbReference>
<dbReference type="Gene3D" id="3.40.50.720">
    <property type="entry name" value="NAD(P)-binding Rossmann-like Domain"/>
    <property type="match status" value="1"/>
</dbReference>
<reference evidence="4" key="1">
    <citation type="journal article" date="2010" name="Nature">
        <title>The sequence and de novo assembly of the giant panda genome.</title>
        <authorList>
            <person name="Li R."/>
            <person name="Fan W."/>
            <person name="Tian G."/>
            <person name="Zhu H."/>
            <person name="He L."/>
            <person name="Cai J."/>
            <person name="Huang Q."/>
            <person name="Cai Q."/>
            <person name="Li B."/>
            <person name="Bai Y."/>
            <person name="Zhang Z."/>
            <person name="Zhang Y."/>
            <person name="Wang W."/>
            <person name="Li J."/>
            <person name="Wei F."/>
            <person name="Li H."/>
            <person name="Jian M."/>
            <person name="Li J."/>
            <person name="Zhang Z."/>
            <person name="Nielsen R."/>
            <person name="Li D."/>
            <person name="Gu W."/>
            <person name="Yang Z."/>
            <person name="Xuan Z."/>
            <person name="Ryder O.A."/>
            <person name="Leung F.C."/>
            <person name="Zhou Y."/>
            <person name="Cao J."/>
            <person name="Sun X."/>
            <person name="Fu Y."/>
            <person name="Fang X."/>
            <person name="Guo X."/>
            <person name="Wang B."/>
            <person name="Hou R."/>
            <person name="Shen F."/>
            <person name="Mu B."/>
            <person name="Ni P."/>
            <person name="Lin R."/>
            <person name="Qian W."/>
            <person name="Wang G."/>
            <person name="Yu C."/>
            <person name="Nie W."/>
            <person name="Wang J."/>
            <person name="Wu Z."/>
            <person name="Liang H."/>
            <person name="Min J."/>
            <person name="Wu Q."/>
            <person name="Cheng S."/>
            <person name="Ruan J."/>
            <person name="Wang M."/>
            <person name="Shi Z."/>
            <person name="Wen M."/>
            <person name="Liu B."/>
            <person name="Ren X."/>
            <person name="Zheng H."/>
            <person name="Dong D."/>
            <person name="Cook K."/>
            <person name="Shan G."/>
            <person name="Zhang H."/>
            <person name="Kosiol C."/>
            <person name="Xie X."/>
            <person name="Lu Z."/>
            <person name="Zheng H."/>
            <person name="Li Y."/>
            <person name="Steiner C.C."/>
            <person name="Lam T.T."/>
            <person name="Lin S."/>
            <person name="Zhang Q."/>
            <person name="Li G."/>
            <person name="Tian J."/>
            <person name="Gong T."/>
            <person name="Liu H."/>
            <person name="Zhang D."/>
            <person name="Fang L."/>
            <person name="Ye C."/>
            <person name="Zhang J."/>
            <person name="Hu W."/>
            <person name="Xu A."/>
            <person name="Ren Y."/>
            <person name="Zhang G."/>
            <person name="Bruford M.W."/>
            <person name="Li Q."/>
            <person name="Ma L."/>
            <person name="Guo Y."/>
            <person name="An N."/>
            <person name="Hu Y."/>
            <person name="Zheng Y."/>
            <person name="Shi Y."/>
            <person name="Li Z."/>
            <person name="Liu Q."/>
            <person name="Chen Y."/>
            <person name="Zhao J."/>
            <person name="Qu N."/>
            <person name="Zhao S."/>
            <person name="Tian F."/>
            <person name="Wang X."/>
            <person name="Wang H."/>
            <person name="Xu L."/>
            <person name="Liu X."/>
            <person name="Vinar T."/>
            <person name="Wang Y."/>
            <person name="Lam T.W."/>
            <person name="Yiu S.M."/>
            <person name="Liu S."/>
            <person name="Zhang H."/>
            <person name="Li D."/>
            <person name="Huang Y."/>
            <person name="Wang X."/>
            <person name="Yang G."/>
            <person name="Jiang Z."/>
            <person name="Wang J."/>
            <person name="Qin N."/>
            <person name="Li L."/>
            <person name="Li J."/>
            <person name="Bolund L."/>
            <person name="Kristiansen K."/>
            <person name="Wong G.K."/>
            <person name="Olson M."/>
            <person name="Zhang X."/>
            <person name="Li S."/>
            <person name="Yang H."/>
            <person name="Wang J."/>
            <person name="Wang J."/>
        </authorList>
    </citation>
    <scope>NUCLEOTIDE SEQUENCE [LARGE SCALE GENOMIC DNA]</scope>
</reference>
<keyword evidence="2" id="KW-0479">Metal-binding</keyword>
<dbReference type="EMBL" id="GL193733">
    <property type="protein sequence ID" value="EFB21091.1"/>
    <property type="molecule type" value="Genomic_DNA"/>
</dbReference>
<dbReference type="PANTHER" id="PTHR43880:SF2">
    <property type="entry name" value="ALL-TRANS-RETINOL DEHYDROGENASE [NAD(+)] ADH7"/>
    <property type="match status" value="1"/>
</dbReference>
<sequence>MESLCLANVKLLPYCEKPASDSFLGHGVRAEENFLTLPAQSHTAAGKATALRLKKGLATLPLLGDKVIPLFLPPCRECNAFSTWMATLALGHYWSWSPADGPTRYTCKGKPVCHYVNTSVFTEYTLVDESSVAKTDDATPESRFNGCGFSTGHGSAVKMSKVTLWFNFCCLWPGRGSLSVIMDCKLAGAPRFLGIDLNKDKFEKAMAVGATKCINPRDSTKPMGEFHEVIKHGEHLIIQSLSSNCNKGQMKKAAYFPTLDVYFRGSNSPWLPDFHRGGQACSSGVGALDNVYRINILPSCPLVLANSCSAISVQVSLHSSRMSPLTLVPLRSLSNLAGLRTGKSQPKILCLLETPNPEMLDQLCNLHKAHPATCVLHNLGTALRIREDV</sequence>
<evidence type="ECO:0000256" key="2">
    <source>
        <dbReference type="ARBA" id="ARBA00022723"/>
    </source>
</evidence>
<dbReference type="InterPro" id="IPR011032">
    <property type="entry name" value="GroES-like_sf"/>
</dbReference>
<evidence type="ECO:0000256" key="3">
    <source>
        <dbReference type="ARBA" id="ARBA00022833"/>
    </source>
</evidence>
<organism evidence="4">
    <name type="scientific">Ailuropoda melanoleuca</name>
    <name type="common">Giant panda</name>
    <dbReference type="NCBI Taxonomy" id="9646"/>
    <lineage>
        <taxon>Eukaryota</taxon>
        <taxon>Metazoa</taxon>
        <taxon>Chordata</taxon>
        <taxon>Craniata</taxon>
        <taxon>Vertebrata</taxon>
        <taxon>Euteleostomi</taxon>
        <taxon>Mammalia</taxon>
        <taxon>Eutheria</taxon>
        <taxon>Laurasiatheria</taxon>
        <taxon>Carnivora</taxon>
        <taxon>Caniformia</taxon>
        <taxon>Ursidae</taxon>
        <taxon>Ailuropoda</taxon>
    </lineage>
</organism>